<evidence type="ECO:0000313" key="3">
    <source>
        <dbReference type="Proteomes" id="UP001175271"/>
    </source>
</evidence>
<evidence type="ECO:0000256" key="1">
    <source>
        <dbReference type="SAM" id="SignalP"/>
    </source>
</evidence>
<feature type="chain" id="PRO_5041375720" evidence="1">
    <location>
        <begin position="19"/>
        <end position="141"/>
    </location>
</feature>
<protein>
    <submittedName>
        <fullName evidence="2">Uncharacterized protein</fullName>
    </submittedName>
</protein>
<dbReference type="AlphaFoldDB" id="A0AA39IMF2"/>
<comment type="caution">
    <text evidence="2">The sequence shown here is derived from an EMBL/GenBank/DDBJ whole genome shotgun (WGS) entry which is preliminary data.</text>
</comment>
<feature type="signal peptide" evidence="1">
    <location>
        <begin position="1"/>
        <end position="18"/>
    </location>
</feature>
<name>A0AA39IMF2_9BILA</name>
<accession>A0AA39IMF2</accession>
<organism evidence="2 3">
    <name type="scientific">Steinernema hermaphroditum</name>
    <dbReference type="NCBI Taxonomy" id="289476"/>
    <lineage>
        <taxon>Eukaryota</taxon>
        <taxon>Metazoa</taxon>
        <taxon>Ecdysozoa</taxon>
        <taxon>Nematoda</taxon>
        <taxon>Chromadorea</taxon>
        <taxon>Rhabditida</taxon>
        <taxon>Tylenchina</taxon>
        <taxon>Panagrolaimomorpha</taxon>
        <taxon>Strongyloidoidea</taxon>
        <taxon>Steinernematidae</taxon>
        <taxon>Steinernema</taxon>
    </lineage>
</organism>
<sequence>MFKLLQLLFLLNDLSIETNRVQEETQTELVKETIKEWYADVKVYLKAREALGIGAGKAAAIGGGAFVTGVLVGVGTAKIHEILTEDPQLRSIVKLCEGRESVCLKFIMDKIDQLEDAPTQAVNAVKVSVGRQVVKEFQKNI</sequence>
<dbReference type="EMBL" id="JAUCMV010000001">
    <property type="protein sequence ID" value="KAK0427000.1"/>
    <property type="molecule type" value="Genomic_DNA"/>
</dbReference>
<gene>
    <name evidence="2" type="ORF">QR680_010008</name>
</gene>
<reference evidence="2" key="1">
    <citation type="submission" date="2023-06" db="EMBL/GenBank/DDBJ databases">
        <title>Genomic analysis of the entomopathogenic nematode Steinernema hermaphroditum.</title>
        <authorList>
            <person name="Schwarz E.M."/>
            <person name="Heppert J.K."/>
            <person name="Baniya A."/>
            <person name="Schwartz H.T."/>
            <person name="Tan C.-H."/>
            <person name="Antoshechkin I."/>
            <person name="Sternberg P.W."/>
            <person name="Goodrich-Blair H."/>
            <person name="Dillman A.R."/>
        </authorList>
    </citation>
    <scope>NUCLEOTIDE SEQUENCE</scope>
    <source>
        <strain evidence="2">PS9179</strain>
        <tissue evidence="2">Whole animal</tissue>
    </source>
</reference>
<keyword evidence="1" id="KW-0732">Signal</keyword>
<evidence type="ECO:0000313" key="2">
    <source>
        <dbReference type="EMBL" id="KAK0427000.1"/>
    </source>
</evidence>
<dbReference type="Proteomes" id="UP001175271">
    <property type="component" value="Unassembled WGS sequence"/>
</dbReference>
<proteinExistence type="predicted"/>
<keyword evidence="3" id="KW-1185">Reference proteome</keyword>